<dbReference type="PANTHER" id="PTHR45782:SF4">
    <property type="entry name" value="MITOCHONDRIAL RIBOSOME-ASSOCIATED GTPASE 1"/>
    <property type="match status" value="1"/>
</dbReference>
<dbReference type="RefSeq" id="WP_051631575.1">
    <property type="nucleotide sequence ID" value="NZ_AZRA01000021.1"/>
</dbReference>
<dbReference type="SUPFAM" id="SSF52540">
    <property type="entry name" value="P-loop containing nucleoside triphosphate hydrolases"/>
    <property type="match status" value="1"/>
</dbReference>
<dbReference type="GO" id="GO:0005737">
    <property type="term" value="C:cytoplasm"/>
    <property type="evidence" value="ECO:0007669"/>
    <property type="project" value="UniProtKB-SubCell"/>
</dbReference>
<keyword evidence="3" id="KW-0963">Cytoplasm</keyword>
<dbReference type="AlphaFoldDB" id="A0A059KQJ9"/>
<comment type="subcellular location">
    <subcellularLocation>
        <location evidence="3">Cytoplasm</location>
    </subcellularLocation>
</comment>
<dbReference type="GO" id="GO:0005525">
    <property type="term" value="F:GTP binding"/>
    <property type="evidence" value="ECO:0007669"/>
    <property type="project" value="UniProtKB-KW"/>
</dbReference>
<feature type="binding site" evidence="4">
    <location>
        <begin position="59"/>
        <end position="62"/>
    </location>
    <ligand>
        <name>GTP</name>
        <dbReference type="ChEBI" id="CHEBI:37565"/>
    </ligand>
</feature>
<dbReference type="Pfam" id="PF01926">
    <property type="entry name" value="MMR_HSR1"/>
    <property type="match status" value="1"/>
</dbReference>
<dbReference type="InterPro" id="IPR023179">
    <property type="entry name" value="GTP-bd_ortho_bundle_sf"/>
</dbReference>
<dbReference type="PANTHER" id="PTHR45782">
    <property type="entry name" value="MITOCHONDRIAL RIBOSOME-ASSOCIATED GTPASE 1"/>
    <property type="match status" value="1"/>
</dbReference>
<name>A0A059KQJ9_9BURK</name>
<evidence type="ECO:0000259" key="6">
    <source>
        <dbReference type="Pfam" id="PF01926"/>
    </source>
</evidence>
<dbReference type="Gene3D" id="3.40.50.300">
    <property type="entry name" value="P-loop containing nucleotide triphosphate hydrolases"/>
    <property type="match status" value="1"/>
</dbReference>
<dbReference type="PIRSF" id="PIRSF006230">
    <property type="entry name" value="MG442"/>
    <property type="match status" value="1"/>
</dbReference>
<dbReference type="InterPro" id="IPR019991">
    <property type="entry name" value="GTP-bd_ribosome_bgen"/>
</dbReference>
<dbReference type="PATRIC" id="fig|1286631.3.peg.800"/>
<evidence type="ECO:0000256" key="3">
    <source>
        <dbReference type="PIRNR" id="PIRNR006230"/>
    </source>
</evidence>
<evidence type="ECO:0000256" key="5">
    <source>
        <dbReference type="SAM" id="MobiDB-lite"/>
    </source>
</evidence>
<dbReference type="InterPro" id="IPR016478">
    <property type="entry name" value="GTPase_MTG1"/>
</dbReference>
<keyword evidence="8" id="KW-1185">Reference proteome</keyword>
<feature type="binding site" evidence="4">
    <location>
        <begin position="125"/>
        <end position="130"/>
    </location>
    <ligand>
        <name>GTP</name>
        <dbReference type="ChEBI" id="CHEBI:37565"/>
    </ligand>
</feature>
<feature type="binding site" evidence="4">
    <location>
        <position position="169"/>
    </location>
    <ligand>
        <name>GTP</name>
        <dbReference type="ChEBI" id="CHEBI:37565"/>
    </ligand>
</feature>
<feature type="compositionally biased region" description="Acidic residues" evidence="5">
    <location>
        <begin position="318"/>
        <end position="337"/>
    </location>
</feature>
<reference evidence="7 8" key="1">
    <citation type="journal article" date="2014" name="FEMS Microbiol. Ecol.">
        <title>Sphaerotilus natans encrusted with nanoball-shaped Fe(III) oxide minerals formed by nitrate-reducing mixotrophic Fe(II) oxidation.</title>
        <authorList>
            <person name="Park S."/>
            <person name="Kim D.H."/>
            <person name="Lee J.H."/>
            <person name="Hur H.G."/>
        </authorList>
    </citation>
    <scope>NUCLEOTIDE SEQUENCE [LARGE SCALE GENOMIC DNA]</scope>
    <source>
        <strain evidence="7 8">DSM 6575</strain>
    </source>
</reference>
<organism evidence="7 8">
    <name type="scientific">Sphaerotilus natans subsp. natans DSM 6575</name>
    <dbReference type="NCBI Taxonomy" id="1286631"/>
    <lineage>
        <taxon>Bacteria</taxon>
        <taxon>Pseudomonadati</taxon>
        <taxon>Pseudomonadota</taxon>
        <taxon>Betaproteobacteria</taxon>
        <taxon>Burkholderiales</taxon>
        <taxon>Sphaerotilaceae</taxon>
        <taxon>Sphaerotilus</taxon>
    </lineage>
</organism>
<gene>
    <name evidence="7" type="ORF">X805_08110</name>
</gene>
<dbReference type="Proteomes" id="UP000026714">
    <property type="component" value="Unassembled WGS sequence"/>
</dbReference>
<proteinExistence type="inferred from homology"/>
<dbReference type="GO" id="GO:0006412">
    <property type="term" value="P:translation"/>
    <property type="evidence" value="ECO:0007669"/>
    <property type="project" value="TreeGrafter"/>
</dbReference>
<comment type="caution">
    <text evidence="7">The sequence shown here is derived from an EMBL/GenBank/DDBJ whole genome shotgun (WGS) entry which is preliminary data.</text>
</comment>
<evidence type="ECO:0000313" key="7">
    <source>
        <dbReference type="EMBL" id="KDB53625.1"/>
    </source>
</evidence>
<dbReference type="InterPro" id="IPR006073">
    <property type="entry name" value="GTP-bd"/>
</dbReference>
<dbReference type="NCBIfam" id="TIGR03596">
    <property type="entry name" value="GTPase_YlqF"/>
    <property type="match status" value="1"/>
</dbReference>
<keyword evidence="2 3" id="KW-0342">GTP-binding</keyword>
<dbReference type="Gene3D" id="1.10.1580.10">
    <property type="match status" value="1"/>
</dbReference>
<sequence length="337" mass="36341">MAIQWFPGHMHLTRQAILARVKDGIDVVIELLDARAPGSSANPLIASLTQGRAALKVLNKQDLADAARTEAWLAHYNSQPDTRAIGLDASMSAPAQRLITACRELKPNRNGLDKPMRVLICGIPNVGKSTLINTLTGKRAAKTGDEPGITKTEQRIALAHDFYLYDTPGMLWPKILVEQSGFHLAATGAVGRNAIEEEVVAEVLIGRLRRDYPGALETRYKLQAGDTAAMNDAEMLAAIGRKRGAVLSGGRINLQKAAEIVLHEFRAGLLGRITLELPEEHLALTAAAEEAEAALQAARLEKKRSRRGRSSRDAQPDDERENDGDNEGESGGDGGDA</sequence>
<dbReference type="eggNOG" id="COG1161">
    <property type="taxonomic scope" value="Bacteria"/>
</dbReference>
<protein>
    <recommendedName>
        <fullName evidence="3">Ribosome biogenesis GTPase A</fullName>
    </recommendedName>
</protein>
<evidence type="ECO:0000313" key="8">
    <source>
        <dbReference type="Proteomes" id="UP000026714"/>
    </source>
</evidence>
<dbReference type="STRING" id="34103.SAMN05421778_11270"/>
<comment type="function">
    <text evidence="3">Required for a late step of 50S ribosomal subunit assembly. Has GTPase activity.</text>
</comment>
<dbReference type="CDD" id="cd01856">
    <property type="entry name" value="YlqF"/>
    <property type="match status" value="1"/>
</dbReference>
<feature type="region of interest" description="Disordered" evidence="5">
    <location>
        <begin position="296"/>
        <end position="337"/>
    </location>
</feature>
<evidence type="ECO:0000256" key="2">
    <source>
        <dbReference type="ARBA" id="ARBA00023134"/>
    </source>
</evidence>
<evidence type="ECO:0000256" key="4">
    <source>
        <dbReference type="PIRSR" id="PIRSR006230-1"/>
    </source>
</evidence>
<feature type="domain" description="G" evidence="6">
    <location>
        <begin position="117"/>
        <end position="175"/>
    </location>
</feature>
<accession>A0A059KQJ9</accession>
<comment type="similarity">
    <text evidence="3">Belongs to the TRAFAC class YlqF/YawG GTPase family. MTG1 subfamily.</text>
</comment>
<dbReference type="EMBL" id="AZRA01000021">
    <property type="protein sequence ID" value="KDB53625.1"/>
    <property type="molecule type" value="Genomic_DNA"/>
</dbReference>
<dbReference type="InterPro" id="IPR027417">
    <property type="entry name" value="P-loop_NTPase"/>
</dbReference>
<evidence type="ECO:0000256" key="1">
    <source>
        <dbReference type="ARBA" id="ARBA00022741"/>
    </source>
</evidence>
<dbReference type="GO" id="GO:0003924">
    <property type="term" value="F:GTPase activity"/>
    <property type="evidence" value="ECO:0007669"/>
    <property type="project" value="TreeGrafter"/>
</dbReference>
<keyword evidence="1 3" id="KW-0547">Nucleotide-binding</keyword>